<reference evidence="2" key="1">
    <citation type="submission" date="2020-11" db="EMBL/GenBank/DDBJ databases">
        <authorList>
            <person name="Koelle M."/>
            <person name="Horta M.A.C."/>
            <person name="Nowrousian M."/>
            <person name="Ohm R.A."/>
            <person name="Benz P."/>
            <person name="Pilgard A."/>
        </authorList>
    </citation>
    <scope>NUCLEOTIDE SEQUENCE</scope>
    <source>
        <strain evidence="2">FPRL280</strain>
    </source>
</reference>
<evidence type="ECO:0000313" key="3">
    <source>
        <dbReference type="Proteomes" id="UP000639403"/>
    </source>
</evidence>
<reference evidence="2" key="2">
    <citation type="journal article" name="Front. Microbiol.">
        <title>Degradative Capacity of Two Strains of Rhodonia placenta: From Phenotype to Genotype.</title>
        <authorList>
            <person name="Kolle M."/>
            <person name="Horta M.A.C."/>
            <person name="Nowrousian M."/>
            <person name="Ohm R.A."/>
            <person name="Benz J.P."/>
            <person name="Pilgard A."/>
        </authorList>
    </citation>
    <scope>NUCLEOTIDE SEQUENCE</scope>
    <source>
        <strain evidence="2">FPRL280</strain>
    </source>
</reference>
<dbReference type="EMBL" id="JADOXO010000291">
    <property type="protein sequence ID" value="KAF9807153.1"/>
    <property type="molecule type" value="Genomic_DNA"/>
</dbReference>
<feature type="region of interest" description="Disordered" evidence="1">
    <location>
        <begin position="1"/>
        <end position="57"/>
    </location>
</feature>
<evidence type="ECO:0000256" key="1">
    <source>
        <dbReference type="SAM" id="MobiDB-lite"/>
    </source>
</evidence>
<organism evidence="2 3">
    <name type="scientific">Rhodonia placenta</name>
    <dbReference type="NCBI Taxonomy" id="104341"/>
    <lineage>
        <taxon>Eukaryota</taxon>
        <taxon>Fungi</taxon>
        <taxon>Dikarya</taxon>
        <taxon>Basidiomycota</taxon>
        <taxon>Agaricomycotina</taxon>
        <taxon>Agaricomycetes</taxon>
        <taxon>Polyporales</taxon>
        <taxon>Adustoporiaceae</taxon>
        <taxon>Rhodonia</taxon>
    </lineage>
</organism>
<name>A0A8H7NWL1_9APHY</name>
<protein>
    <submittedName>
        <fullName evidence="2">Uncharacterized protein</fullName>
    </submittedName>
</protein>
<gene>
    <name evidence="2" type="ORF">IEO21_08353</name>
</gene>
<dbReference type="Proteomes" id="UP000639403">
    <property type="component" value="Unassembled WGS sequence"/>
</dbReference>
<proteinExistence type="predicted"/>
<accession>A0A8H7NWL1</accession>
<comment type="caution">
    <text evidence="2">The sequence shown here is derived from an EMBL/GenBank/DDBJ whole genome shotgun (WGS) entry which is preliminary data.</text>
</comment>
<dbReference type="AlphaFoldDB" id="A0A8H7NWL1"/>
<evidence type="ECO:0000313" key="2">
    <source>
        <dbReference type="EMBL" id="KAF9807153.1"/>
    </source>
</evidence>
<feature type="compositionally biased region" description="Polar residues" evidence="1">
    <location>
        <begin position="24"/>
        <end position="46"/>
    </location>
</feature>
<sequence>MVQAVPPVPHTSIASRLAERPSRPRSSVPLTSQRASHLSSPSTASWGSPLPARTRAK</sequence>